<dbReference type="RefSeq" id="WP_120607621.1">
    <property type="nucleotide sequence ID" value="NZ_RAWE01000262.1"/>
</dbReference>
<dbReference type="Proteomes" id="UP000268313">
    <property type="component" value="Unassembled WGS sequence"/>
</dbReference>
<dbReference type="OrthoDB" id="5380397at2"/>
<feature type="signal peptide" evidence="2">
    <location>
        <begin position="1"/>
        <end position="32"/>
    </location>
</feature>
<protein>
    <recommendedName>
        <fullName evidence="5">Peptidase MA-like domain-containing protein</fullName>
    </recommendedName>
</protein>
<evidence type="ECO:0000313" key="3">
    <source>
        <dbReference type="EMBL" id="RKG95405.1"/>
    </source>
</evidence>
<evidence type="ECO:0000256" key="1">
    <source>
        <dbReference type="SAM" id="MobiDB-lite"/>
    </source>
</evidence>
<dbReference type="EMBL" id="RAWE01000262">
    <property type="protein sequence ID" value="RKG95405.1"/>
    <property type="molecule type" value="Genomic_DNA"/>
</dbReference>
<sequence>MRVGGTGRWSQLPALLAVTVLLSACASMTQKAVNPDATLALPGGEFRFAHAAKDAQAADMVRRAVENAGPRLARWGTFQEPVTLVIHPNHAALERAARRSGYDFLRAWARYEQVEVQSPRTWTSAGATQKQVDELLLHELTHSLMWQTSATVSDWTRKGIPLWFSEGMASYTASQGYRVPSLEDLSRFLHEYPQADPLARAESLYETENATVYGAAHHAFTFLMERYGESRVRGVLTAMRQGQDFTGGFQQSIGLPVDAFLRDFRRYVFLRGFKGGRLTPPLGRPRPEGRGLPGNPKLPAPSTPHSPTSTPPDTTPEAPSPTS</sequence>
<evidence type="ECO:0000313" key="4">
    <source>
        <dbReference type="Proteomes" id="UP000268313"/>
    </source>
</evidence>
<keyword evidence="2" id="KW-0732">Signal</keyword>
<name>A0A3A8JJ84_9BACT</name>
<proteinExistence type="predicted"/>
<feature type="chain" id="PRO_5017317114" description="Peptidase MA-like domain-containing protein" evidence="2">
    <location>
        <begin position="33"/>
        <end position="323"/>
    </location>
</feature>
<evidence type="ECO:0000256" key="2">
    <source>
        <dbReference type="SAM" id="SignalP"/>
    </source>
</evidence>
<keyword evidence="4" id="KW-1185">Reference proteome</keyword>
<dbReference type="AlphaFoldDB" id="A0A3A8JJ84"/>
<gene>
    <name evidence="3" type="ORF">D7X32_39130</name>
</gene>
<reference evidence="4" key="1">
    <citation type="submission" date="2018-09" db="EMBL/GenBank/DDBJ databases">
        <authorList>
            <person name="Livingstone P.G."/>
            <person name="Whitworth D.E."/>
        </authorList>
    </citation>
    <scope>NUCLEOTIDE SEQUENCE [LARGE SCALE GENOMIC DNA]</scope>
    <source>
        <strain evidence="4">CA043D</strain>
    </source>
</reference>
<dbReference type="PROSITE" id="PS51257">
    <property type="entry name" value="PROKAR_LIPOPROTEIN"/>
    <property type="match status" value="1"/>
</dbReference>
<evidence type="ECO:0008006" key="5">
    <source>
        <dbReference type="Google" id="ProtNLM"/>
    </source>
</evidence>
<organism evidence="3 4">
    <name type="scientific">Corallococcus carmarthensis</name>
    <dbReference type="NCBI Taxonomy" id="2316728"/>
    <lineage>
        <taxon>Bacteria</taxon>
        <taxon>Pseudomonadati</taxon>
        <taxon>Myxococcota</taxon>
        <taxon>Myxococcia</taxon>
        <taxon>Myxococcales</taxon>
        <taxon>Cystobacterineae</taxon>
        <taxon>Myxococcaceae</taxon>
        <taxon>Corallococcus</taxon>
    </lineage>
</organism>
<accession>A0A3A8JJ84</accession>
<feature type="compositionally biased region" description="Pro residues" evidence="1">
    <location>
        <begin position="296"/>
        <end position="323"/>
    </location>
</feature>
<comment type="caution">
    <text evidence="3">The sequence shown here is derived from an EMBL/GenBank/DDBJ whole genome shotgun (WGS) entry which is preliminary data.</text>
</comment>
<feature type="region of interest" description="Disordered" evidence="1">
    <location>
        <begin position="278"/>
        <end position="323"/>
    </location>
</feature>